<dbReference type="EMBL" id="LFIV01000224">
    <property type="protein sequence ID" value="KZL65379.1"/>
    <property type="molecule type" value="Genomic_DNA"/>
</dbReference>
<keyword evidence="3" id="KW-0808">Transferase</keyword>
<protein>
    <recommendedName>
        <fullName evidence="1">non-specific serine/threonine protein kinase</fullName>
        <ecNumber evidence="1">2.7.11.1</ecNumber>
    </recommendedName>
</protein>
<dbReference type="SMART" id="SM00220">
    <property type="entry name" value="S_TKc"/>
    <property type="match status" value="1"/>
</dbReference>
<dbReference type="STRING" id="708197.A0A166N729"/>
<dbReference type="Gene3D" id="1.10.510.10">
    <property type="entry name" value="Transferase(Phosphotransferase) domain 1"/>
    <property type="match status" value="1"/>
</dbReference>
<keyword evidence="6 9" id="KW-0067">ATP-binding</keyword>
<dbReference type="PROSITE" id="PS50011">
    <property type="entry name" value="PROTEIN_KINASE_DOM"/>
    <property type="match status" value="1"/>
</dbReference>
<evidence type="ECO:0000313" key="11">
    <source>
        <dbReference type="EMBL" id="KZL65379.1"/>
    </source>
</evidence>
<dbReference type="GO" id="GO:0005634">
    <property type="term" value="C:nucleus"/>
    <property type="evidence" value="ECO:0007669"/>
    <property type="project" value="TreeGrafter"/>
</dbReference>
<name>A0A166N729_9PEZI</name>
<sequence>MSSTTSLPSPNPSPICSRATVMALYRVTCRQLPRSSLSAHFISSLPPRAQYHIPMASAISSLAAKYRPSSQRPRSAPRTFPVAGFDTIRQDQPIEEETIPEYSSEHFYPVRLGEVFNDRFQTVAKLGFGSSSTIWLARDLQYHQYVALKIYIHNSVQHRELPFYRHLDKFLPSRHPGAKNVRKLLSSFEIIGHYGKHVALALQVSQMSIRDMDTVFMDGRGFSEGFVKGTVKELLEALDFLHTEVQSVHTAETRSDVHPGNLLLGTSDNSLFQKLEENEFSNPVPRKQLEDRTIYLSRLMKPNAGPLLLSDFGEARLGLGPHAGDIMPIMYRAPETLLHIQWSCPVDIWSVGLTAWDLLEGKTLFSARKEDGSFSDGAHFAELIAALGPPPPELLNRHRNRALEYWDKHGNWGEFVPIPKEKTLEAAETKLEDNRKFLQFIRRALTWDPNARPTARQLLQEPWLTD</sequence>
<feature type="domain" description="Protein kinase" evidence="10">
    <location>
        <begin position="120"/>
        <end position="464"/>
    </location>
</feature>
<gene>
    <name evidence="11" type="ORF">CT0861_10704</name>
</gene>
<keyword evidence="12" id="KW-1185">Reference proteome</keyword>
<dbReference type="GO" id="GO:0000245">
    <property type="term" value="P:spliceosomal complex assembly"/>
    <property type="evidence" value="ECO:0007669"/>
    <property type="project" value="TreeGrafter"/>
</dbReference>
<dbReference type="Gene3D" id="3.30.200.20">
    <property type="entry name" value="Phosphorylase Kinase, domain 1"/>
    <property type="match status" value="1"/>
</dbReference>
<dbReference type="AlphaFoldDB" id="A0A166N729"/>
<dbReference type="InterPro" id="IPR051334">
    <property type="entry name" value="SRPK"/>
</dbReference>
<evidence type="ECO:0000313" key="12">
    <source>
        <dbReference type="Proteomes" id="UP000076552"/>
    </source>
</evidence>
<keyword evidence="5 11" id="KW-0418">Kinase</keyword>
<keyword evidence="4 9" id="KW-0547">Nucleotide-binding</keyword>
<evidence type="ECO:0000256" key="1">
    <source>
        <dbReference type="ARBA" id="ARBA00012513"/>
    </source>
</evidence>
<dbReference type="Proteomes" id="UP000076552">
    <property type="component" value="Unassembled WGS sequence"/>
</dbReference>
<dbReference type="EC" id="2.7.11.1" evidence="1"/>
<feature type="binding site" evidence="9">
    <location>
        <position position="149"/>
    </location>
    <ligand>
        <name>ATP</name>
        <dbReference type="ChEBI" id="CHEBI:30616"/>
    </ligand>
</feature>
<proteinExistence type="predicted"/>
<dbReference type="PANTHER" id="PTHR47634:SF9">
    <property type="entry name" value="PROTEIN KINASE DOMAIN-CONTAINING PROTEIN-RELATED"/>
    <property type="match status" value="1"/>
</dbReference>
<dbReference type="GO" id="GO:0050684">
    <property type="term" value="P:regulation of mRNA processing"/>
    <property type="evidence" value="ECO:0007669"/>
    <property type="project" value="TreeGrafter"/>
</dbReference>
<dbReference type="PROSITE" id="PS00107">
    <property type="entry name" value="PROTEIN_KINASE_ATP"/>
    <property type="match status" value="1"/>
</dbReference>
<comment type="caution">
    <text evidence="11">The sequence shown here is derived from an EMBL/GenBank/DDBJ whole genome shotgun (WGS) entry which is preliminary data.</text>
</comment>
<evidence type="ECO:0000256" key="9">
    <source>
        <dbReference type="PROSITE-ProRule" id="PRU10141"/>
    </source>
</evidence>
<comment type="catalytic activity">
    <reaction evidence="7">
        <text>L-threonyl-[protein] + ATP = O-phospho-L-threonyl-[protein] + ADP + H(+)</text>
        <dbReference type="Rhea" id="RHEA:46608"/>
        <dbReference type="Rhea" id="RHEA-COMP:11060"/>
        <dbReference type="Rhea" id="RHEA-COMP:11605"/>
        <dbReference type="ChEBI" id="CHEBI:15378"/>
        <dbReference type="ChEBI" id="CHEBI:30013"/>
        <dbReference type="ChEBI" id="CHEBI:30616"/>
        <dbReference type="ChEBI" id="CHEBI:61977"/>
        <dbReference type="ChEBI" id="CHEBI:456216"/>
        <dbReference type="EC" id="2.7.11.1"/>
    </reaction>
</comment>
<dbReference type="SUPFAM" id="SSF56112">
    <property type="entry name" value="Protein kinase-like (PK-like)"/>
    <property type="match status" value="1"/>
</dbReference>
<organism evidence="11 12">
    <name type="scientific">Colletotrichum tofieldiae</name>
    <dbReference type="NCBI Taxonomy" id="708197"/>
    <lineage>
        <taxon>Eukaryota</taxon>
        <taxon>Fungi</taxon>
        <taxon>Dikarya</taxon>
        <taxon>Ascomycota</taxon>
        <taxon>Pezizomycotina</taxon>
        <taxon>Sordariomycetes</taxon>
        <taxon>Hypocreomycetidae</taxon>
        <taxon>Glomerellales</taxon>
        <taxon>Glomerellaceae</taxon>
        <taxon>Colletotrichum</taxon>
        <taxon>Colletotrichum spaethianum species complex</taxon>
    </lineage>
</organism>
<evidence type="ECO:0000256" key="4">
    <source>
        <dbReference type="ARBA" id="ARBA00022741"/>
    </source>
</evidence>
<dbReference type="InterPro" id="IPR011009">
    <property type="entry name" value="Kinase-like_dom_sf"/>
</dbReference>
<reference evidence="11 12" key="1">
    <citation type="submission" date="2015-06" db="EMBL/GenBank/DDBJ databases">
        <title>Survival trade-offs in plant roots during colonization by closely related pathogenic and mutualistic fungi.</title>
        <authorList>
            <person name="Hacquard S."/>
            <person name="Kracher B."/>
            <person name="Hiruma K."/>
            <person name="Weinman A."/>
            <person name="Muench P."/>
            <person name="Garrido Oter R."/>
            <person name="Ver Loren van Themaat E."/>
            <person name="Dallerey J.-F."/>
            <person name="Damm U."/>
            <person name="Henrissat B."/>
            <person name="Lespinet O."/>
            <person name="Thon M."/>
            <person name="Kemen E."/>
            <person name="McHardy A.C."/>
            <person name="Schulze-Lefert P."/>
            <person name="O'Connell R.J."/>
        </authorList>
    </citation>
    <scope>NUCLEOTIDE SEQUENCE [LARGE SCALE GENOMIC DNA]</scope>
    <source>
        <strain evidence="11 12">0861</strain>
    </source>
</reference>
<evidence type="ECO:0000256" key="8">
    <source>
        <dbReference type="ARBA" id="ARBA00048679"/>
    </source>
</evidence>
<evidence type="ECO:0000256" key="6">
    <source>
        <dbReference type="ARBA" id="ARBA00022840"/>
    </source>
</evidence>
<dbReference type="Pfam" id="PF00069">
    <property type="entry name" value="Pkinase"/>
    <property type="match status" value="1"/>
</dbReference>
<evidence type="ECO:0000256" key="7">
    <source>
        <dbReference type="ARBA" id="ARBA00047899"/>
    </source>
</evidence>
<dbReference type="GO" id="GO:0005737">
    <property type="term" value="C:cytoplasm"/>
    <property type="evidence" value="ECO:0007669"/>
    <property type="project" value="TreeGrafter"/>
</dbReference>
<dbReference type="InterPro" id="IPR000719">
    <property type="entry name" value="Prot_kinase_dom"/>
</dbReference>
<evidence type="ECO:0000259" key="10">
    <source>
        <dbReference type="PROSITE" id="PS50011"/>
    </source>
</evidence>
<evidence type="ECO:0000256" key="5">
    <source>
        <dbReference type="ARBA" id="ARBA00022777"/>
    </source>
</evidence>
<dbReference type="GO" id="GO:0005524">
    <property type="term" value="F:ATP binding"/>
    <property type="evidence" value="ECO:0007669"/>
    <property type="project" value="UniProtKB-UniRule"/>
</dbReference>
<dbReference type="GO" id="GO:0004674">
    <property type="term" value="F:protein serine/threonine kinase activity"/>
    <property type="evidence" value="ECO:0007669"/>
    <property type="project" value="UniProtKB-KW"/>
</dbReference>
<evidence type="ECO:0000256" key="3">
    <source>
        <dbReference type="ARBA" id="ARBA00022679"/>
    </source>
</evidence>
<keyword evidence="2" id="KW-0723">Serine/threonine-protein kinase</keyword>
<dbReference type="InterPro" id="IPR017441">
    <property type="entry name" value="Protein_kinase_ATP_BS"/>
</dbReference>
<evidence type="ECO:0000256" key="2">
    <source>
        <dbReference type="ARBA" id="ARBA00022527"/>
    </source>
</evidence>
<comment type="catalytic activity">
    <reaction evidence="8">
        <text>L-seryl-[protein] + ATP = O-phospho-L-seryl-[protein] + ADP + H(+)</text>
        <dbReference type="Rhea" id="RHEA:17989"/>
        <dbReference type="Rhea" id="RHEA-COMP:9863"/>
        <dbReference type="Rhea" id="RHEA-COMP:11604"/>
        <dbReference type="ChEBI" id="CHEBI:15378"/>
        <dbReference type="ChEBI" id="CHEBI:29999"/>
        <dbReference type="ChEBI" id="CHEBI:30616"/>
        <dbReference type="ChEBI" id="CHEBI:83421"/>
        <dbReference type="ChEBI" id="CHEBI:456216"/>
        <dbReference type="EC" id="2.7.11.1"/>
    </reaction>
</comment>
<dbReference type="PANTHER" id="PTHR47634">
    <property type="entry name" value="PROTEIN KINASE DOMAIN-CONTAINING PROTEIN-RELATED"/>
    <property type="match status" value="1"/>
</dbReference>
<accession>A0A166N729</accession>